<name>A0ABN8Q002_9CNID</name>
<comment type="caution">
    <text evidence="1">The sequence shown here is derived from an EMBL/GenBank/DDBJ whole genome shotgun (WGS) entry which is preliminary data.</text>
</comment>
<sequence length="59" mass="6601">MDECPYNLCNRWYFKSTGNEYSGPMTTEAVYFENIPQGAVKVELWVGQCSGETLGDAVT</sequence>
<dbReference type="EMBL" id="CALNXK010000093">
    <property type="protein sequence ID" value="CAH3152349.1"/>
    <property type="molecule type" value="Genomic_DNA"/>
</dbReference>
<evidence type="ECO:0000313" key="1">
    <source>
        <dbReference type="EMBL" id="CAH3152349.1"/>
    </source>
</evidence>
<proteinExistence type="predicted"/>
<evidence type="ECO:0000313" key="2">
    <source>
        <dbReference type="Proteomes" id="UP001159405"/>
    </source>
</evidence>
<gene>
    <name evidence="1" type="ORF">PLOB_00049050</name>
</gene>
<dbReference type="Proteomes" id="UP001159405">
    <property type="component" value="Unassembled WGS sequence"/>
</dbReference>
<keyword evidence="2" id="KW-1185">Reference proteome</keyword>
<protein>
    <submittedName>
        <fullName evidence="1">Uncharacterized protein</fullName>
    </submittedName>
</protein>
<reference evidence="1 2" key="1">
    <citation type="submission" date="2022-05" db="EMBL/GenBank/DDBJ databases">
        <authorList>
            <consortium name="Genoscope - CEA"/>
            <person name="William W."/>
        </authorList>
    </citation>
    <scope>NUCLEOTIDE SEQUENCE [LARGE SCALE GENOMIC DNA]</scope>
</reference>
<accession>A0ABN8Q002</accession>
<organism evidence="1 2">
    <name type="scientific">Porites lobata</name>
    <dbReference type="NCBI Taxonomy" id="104759"/>
    <lineage>
        <taxon>Eukaryota</taxon>
        <taxon>Metazoa</taxon>
        <taxon>Cnidaria</taxon>
        <taxon>Anthozoa</taxon>
        <taxon>Hexacorallia</taxon>
        <taxon>Scleractinia</taxon>
        <taxon>Fungiina</taxon>
        <taxon>Poritidae</taxon>
        <taxon>Porites</taxon>
    </lineage>
</organism>
<feature type="non-terminal residue" evidence="1">
    <location>
        <position position="59"/>
    </location>
</feature>